<comment type="caution">
    <text evidence="1">The sequence shown here is derived from an EMBL/GenBank/DDBJ whole genome shotgun (WGS) entry which is preliminary data.</text>
</comment>
<proteinExistence type="predicted"/>
<organism evidence="1 2">
    <name type="scientific">Dichanthelium oligosanthes</name>
    <dbReference type="NCBI Taxonomy" id="888268"/>
    <lineage>
        <taxon>Eukaryota</taxon>
        <taxon>Viridiplantae</taxon>
        <taxon>Streptophyta</taxon>
        <taxon>Embryophyta</taxon>
        <taxon>Tracheophyta</taxon>
        <taxon>Spermatophyta</taxon>
        <taxon>Magnoliopsida</taxon>
        <taxon>Liliopsida</taxon>
        <taxon>Poales</taxon>
        <taxon>Poaceae</taxon>
        <taxon>PACMAD clade</taxon>
        <taxon>Panicoideae</taxon>
        <taxon>Panicodae</taxon>
        <taxon>Paniceae</taxon>
        <taxon>Dichantheliinae</taxon>
        <taxon>Dichanthelium</taxon>
    </lineage>
</organism>
<evidence type="ECO:0000313" key="1">
    <source>
        <dbReference type="EMBL" id="OEL38297.1"/>
    </source>
</evidence>
<keyword evidence="2" id="KW-1185">Reference proteome</keyword>
<accession>A0A1E5WLN2</accession>
<name>A0A1E5WLN2_9POAL</name>
<dbReference type="EMBL" id="LWDX02002289">
    <property type="protein sequence ID" value="OEL38297.1"/>
    <property type="molecule type" value="Genomic_DNA"/>
</dbReference>
<protein>
    <submittedName>
        <fullName evidence="1">Uncharacterized protein</fullName>
    </submittedName>
</protein>
<evidence type="ECO:0000313" key="2">
    <source>
        <dbReference type="Proteomes" id="UP000095767"/>
    </source>
</evidence>
<feature type="non-terminal residue" evidence="1">
    <location>
        <position position="1"/>
    </location>
</feature>
<dbReference type="STRING" id="888268.A0A1E5WLN2"/>
<dbReference type="AlphaFoldDB" id="A0A1E5WLN2"/>
<dbReference type="OrthoDB" id="682975at2759"/>
<reference evidence="1 2" key="1">
    <citation type="submission" date="2016-09" db="EMBL/GenBank/DDBJ databases">
        <title>The draft genome of Dichanthelium oligosanthes: A C3 panicoid grass species.</title>
        <authorList>
            <person name="Studer A.J."/>
            <person name="Schnable J.C."/>
            <person name="Brutnell T.P."/>
        </authorList>
    </citation>
    <scope>NUCLEOTIDE SEQUENCE [LARGE SCALE GENOMIC DNA]</scope>
    <source>
        <strain evidence="2">cv. Kellogg 1175</strain>
        <tissue evidence="1">Leaf</tissue>
    </source>
</reference>
<sequence length="89" mass="10230">LESGGTCWVSNKSFMAINIVTSAAFWAVENENDLCFVNFYWQSMERLLMKALSLAHNWLILCPEDKKTVLSGYITNFKKIASKPEMMSW</sequence>
<gene>
    <name evidence="1" type="ORF">BAE44_0000681</name>
</gene>
<dbReference type="Proteomes" id="UP000095767">
    <property type="component" value="Unassembled WGS sequence"/>
</dbReference>